<dbReference type="InterPro" id="IPR051203">
    <property type="entry name" value="Polysaccharide_Synthase-Rel"/>
</dbReference>
<dbReference type="EMBL" id="CP036433">
    <property type="protein sequence ID" value="QDU97771.1"/>
    <property type="molecule type" value="Genomic_DNA"/>
</dbReference>
<dbReference type="AlphaFoldDB" id="A0A518E132"/>
<name>A0A518E132_9BACT</name>
<keyword evidence="2" id="KW-0472">Membrane</keyword>
<reference evidence="4 5" key="1">
    <citation type="submission" date="2019-02" db="EMBL/GenBank/DDBJ databases">
        <title>Deep-cultivation of Planctomycetes and their phenomic and genomic characterization uncovers novel biology.</title>
        <authorList>
            <person name="Wiegand S."/>
            <person name="Jogler M."/>
            <person name="Boedeker C."/>
            <person name="Pinto D."/>
            <person name="Vollmers J."/>
            <person name="Rivas-Marin E."/>
            <person name="Kohn T."/>
            <person name="Peeters S.H."/>
            <person name="Heuer A."/>
            <person name="Rast P."/>
            <person name="Oberbeckmann S."/>
            <person name="Bunk B."/>
            <person name="Jeske O."/>
            <person name="Meyerdierks A."/>
            <person name="Storesund J.E."/>
            <person name="Kallscheuer N."/>
            <person name="Luecker S."/>
            <person name="Lage O.M."/>
            <person name="Pohl T."/>
            <person name="Merkel B.J."/>
            <person name="Hornburger P."/>
            <person name="Mueller R.-W."/>
            <person name="Bruemmer F."/>
            <person name="Labrenz M."/>
            <person name="Spormann A.M."/>
            <person name="Op den Camp H."/>
            <person name="Overmann J."/>
            <person name="Amann R."/>
            <person name="Jetten M.S.M."/>
            <person name="Mascher T."/>
            <person name="Medema M.H."/>
            <person name="Devos D.P."/>
            <person name="Kaster A.-K."/>
            <person name="Ovreas L."/>
            <person name="Rohde M."/>
            <person name="Galperin M.Y."/>
            <person name="Jogler C."/>
        </authorList>
    </citation>
    <scope>NUCLEOTIDE SEQUENCE [LARGE SCALE GENOMIC DNA]</scope>
    <source>
        <strain evidence="4 5">Pla85_3_4</strain>
    </source>
</reference>
<protein>
    <submittedName>
        <fullName evidence="4">UDP-N-acetyl-alpha-D-glucosamine C6 dehydratase</fullName>
        <ecNumber evidence="4">4.2.1.135</ecNumber>
    </submittedName>
</protein>
<feature type="transmembrane region" description="Helical" evidence="2">
    <location>
        <begin position="81"/>
        <end position="101"/>
    </location>
</feature>
<dbReference type="EC" id="4.2.1.135" evidence="4"/>
<sequence>MVRIQSFHHLSPATRQVICAGVLAGVFAFIHLAAYWLRFDGLPDRDFIATSVLWAVAVKLLVFGRFHLFRGWSQVVNFHDLIALGGAASLSAGVLLLMQMFQAPGFNSPRSVLLTDWGFTIVLVGGLRSLLRFAEESRVKSQSKNHQTRVFILGANASGEALLRAVRRNPELSYRVEGFITHTPGSIGSRIDGVPVVGLLDDACSLAEASGVTELLITADELPGSQVRSLVERGPAHGVTVKVLPSYAQLLSGRVALKPRTVSIEDLLRRDPVDLDMTKLRRWIDDGVVMVTGSAGSIGSEICRQLLQFEPRKILLVDRWENGQFFLERELRSLKPTAELEVCMADVADGLRMASLFREHQPAIVIHAAAYKHVPLMEANPGEAVKNICLTTQLLADLANQNQVGSFVMISTDKAVNPTSTMGTCKRVAELYVQSLNQTSSCKFVTVRFGNVLGSNGSVVPIFREQIAAGGPLTVTHENMTRFFMTIPEASQLVLQAGAMGNGGEIFVLDMGEPVRIVDLARDMIRLSGLEAGEDIEIEFTGLRPGEKMYEELYIDDEKHLPTPHAKIMVAAGEPASLSATRAAIRRLADVSESGPEPILRELQQIVVQYHPPAKQNRAA</sequence>
<evidence type="ECO:0000259" key="3">
    <source>
        <dbReference type="Pfam" id="PF02719"/>
    </source>
</evidence>
<dbReference type="Gene3D" id="3.40.50.720">
    <property type="entry name" value="NAD(P)-binding Rossmann-like Domain"/>
    <property type="match status" value="2"/>
</dbReference>
<dbReference type="Pfam" id="PF13727">
    <property type="entry name" value="CoA_binding_3"/>
    <property type="match status" value="1"/>
</dbReference>
<evidence type="ECO:0000256" key="2">
    <source>
        <dbReference type="SAM" id="Phobius"/>
    </source>
</evidence>
<keyword evidence="2" id="KW-0812">Transmembrane</keyword>
<feature type="domain" description="Polysaccharide biosynthesis protein CapD-like" evidence="3">
    <location>
        <begin position="289"/>
        <end position="571"/>
    </location>
</feature>
<dbReference type="CDD" id="cd05237">
    <property type="entry name" value="UDP_invert_4-6DH_SDR_e"/>
    <property type="match status" value="1"/>
</dbReference>
<comment type="similarity">
    <text evidence="1">Belongs to the polysaccharide synthase family.</text>
</comment>
<gene>
    <name evidence="4" type="primary">pglF_1</name>
    <name evidence="4" type="ORF">Pla8534_56270</name>
</gene>
<dbReference type="PANTHER" id="PTHR43318:SF1">
    <property type="entry name" value="POLYSACCHARIDE BIOSYNTHESIS PROTEIN EPSC-RELATED"/>
    <property type="match status" value="1"/>
</dbReference>
<dbReference type="OrthoDB" id="9803111at2"/>
<dbReference type="SUPFAM" id="SSF51735">
    <property type="entry name" value="NAD(P)-binding Rossmann-fold domains"/>
    <property type="match status" value="2"/>
</dbReference>
<keyword evidence="4" id="KW-0456">Lyase</keyword>
<evidence type="ECO:0000313" key="5">
    <source>
        <dbReference type="Proteomes" id="UP000317648"/>
    </source>
</evidence>
<keyword evidence="5" id="KW-1185">Reference proteome</keyword>
<organism evidence="4 5">
    <name type="scientific">Lignipirellula cremea</name>
    <dbReference type="NCBI Taxonomy" id="2528010"/>
    <lineage>
        <taxon>Bacteria</taxon>
        <taxon>Pseudomonadati</taxon>
        <taxon>Planctomycetota</taxon>
        <taxon>Planctomycetia</taxon>
        <taxon>Pirellulales</taxon>
        <taxon>Pirellulaceae</taxon>
        <taxon>Lignipirellula</taxon>
    </lineage>
</organism>
<dbReference type="GO" id="GO:0016829">
    <property type="term" value="F:lyase activity"/>
    <property type="evidence" value="ECO:0007669"/>
    <property type="project" value="UniProtKB-KW"/>
</dbReference>
<evidence type="ECO:0000313" key="4">
    <source>
        <dbReference type="EMBL" id="QDU97771.1"/>
    </source>
</evidence>
<feature type="transmembrane region" description="Helical" evidence="2">
    <location>
        <begin position="48"/>
        <end position="69"/>
    </location>
</feature>
<dbReference type="Pfam" id="PF02719">
    <property type="entry name" value="Polysacc_synt_2"/>
    <property type="match status" value="1"/>
</dbReference>
<dbReference type="InterPro" id="IPR003869">
    <property type="entry name" value="Polysac_CapD-like"/>
</dbReference>
<dbReference type="KEGG" id="lcre:Pla8534_56270"/>
<evidence type="ECO:0000256" key="1">
    <source>
        <dbReference type="ARBA" id="ARBA00007430"/>
    </source>
</evidence>
<feature type="transmembrane region" description="Helical" evidence="2">
    <location>
        <begin position="17"/>
        <end position="36"/>
    </location>
</feature>
<keyword evidence="2" id="KW-1133">Transmembrane helix</keyword>
<dbReference type="RefSeq" id="WP_145056525.1">
    <property type="nucleotide sequence ID" value="NZ_CP036433.1"/>
</dbReference>
<proteinExistence type="inferred from homology"/>
<accession>A0A518E132</accession>
<dbReference type="InterPro" id="IPR036291">
    <property type="entry name" value="NAD(P)-bd_dom_sf"/>
</dbReference>
<dbReference type="Proteomes" id="UP000317648">
    <property type="component" value="Chromosome"/>
</dbReference>
<dbReference type="PANTHER" id="PTHR43318">
    <property type="entry name" value="UDP-N-ACETYLGLUCOSAMINE 4,6-DEHYDRATASE"/>
    <property type="match status" value="1"/>
</dbReference>